<feature type="compositionally biased region" description="Low complexity" evidence="10">
    <location>
        <begin position="1011"/>
        <end position="1020"/>
    </location>
</feature>
<dbReference type="GO" id="GO:0007264">
    <property type="term" value="P:small GTPase-mediated signal transduction"/>
    <property type="evidence" value="ECO:0007669"/>
    <property type="project" value="InterPro"/>
</dbReference>
<dbReference type="PROSITE" id="PS50010">
    <property type="entry name" value="DH_2"/>
    <property type="match status" value="1"/>
</dbReference>
<feature type="compositionally biased region" description="Low complexity" evidence="10">
    <location>
        <begin position="1097"/>
        <end position="1107"/>
    </location>
</feature>
<feature type="domain" description="DH" evidence="12">
    <location>
        <begin position="206"/>
        <end position="403"/>
    </location>
</feature>
<evidence type="ECO:0000259" key="11">
    <source>
        <dbReference type="PROSITE" id="PS50003"/>
    </source>
</evidence>
<dbReference type="SMART" id="SM00325">
    <property type="entry name" value="RhoGEF"/>
    <property type="match status" value="1"/>
</dbReference>
<evidence type="ECO:0000256" key="2">
    <source>
        <dbReference type="ARBA" id="ARBA00022490"/>
    </source>
</evidence>
<comment type="caution">
    <text evidence="13">The sequence shown here is derived from an EMBL/GenBank/DDBJ whole genome shotgun (WGS) entry which is preliminary data.</text>
</comment>
<feature type="compositionally biased region" description="Polar residues" evidence="10">
    <location>
        <begin position="705"/>
        <end position="720"/>
    </location>
</feature>
<dbReference type="FunFam" id="1.20.900.10:FF:000004">
    <property type="entry name" value="Rho guanine nucleotide exchange factor 2"/>
    <property type="match status" value="1"/>
</dbReference>
<dbReference type="Pfam" id="PF17838">
    <property type="entry name" value="PH_16"/>
    <property type="match status" value="1"/>
</dbReference>
<evidence type="ECO:0000259" key="12">
    <source>
        <dbReference type="PROSITE" id="PS50010"/>
    </source>
</evidence>
<evidence type="ECO:0000256" key="5">
    <source>
        <dbReference type="ARBA" id="ARBA00022723"/>
    </source>
</evidence>
<keyword evidence="2" id="KW-0963">Cytoplasm</keyword>
<keyword evidence="8 9" id="KW-0175">Coiled coil</keyword>
<feature type="compositionally biased region" description="Polar residues" evidence="10">
    <location>
        <begin position="90"/>
        <end position="120"/>
    </location>
</feature>
<dbReference type="InterPro" id="IPR035899">
    <property type="entry name" value="DBL_dom_sf"/>
</dbReference>
<evidence type="ECO:0000256" key="10">
    <source>
        <dbReference type="SAM" id="MobiDB-lite"/>
    </source>
</evidence>
<dbReference type="AlphaFoldDB" id="A0AAW0HEL3"/>
<dbReference type="InterPro" id="IPR053089">
    <property type="entry name" value="Rho_GEF18"/>
</dbReference>
<feature type="region of interest" description="Disordered" evidence="10">
    <location>
        <begin position="1035"/>
        <end position="1120"/>
    </location>
</feature>
<dbReference type="PROSITE" id="PS50003">
    <property type="entry name" value="PH_DOMAIN"/>
    <property type="match status" value="1"/>
</dbReference>
<organism evidence="13 14">
    <name type="scientific">Myodes glareolus</name>
    <name type="common">Bank vole</name>
    <name type="synonym">Clethrionomys glareolus</name>
    <dbReference type="NCBI Taxonomy" id="447135"/>
    <lineage>
        <taxon>Eukaryota</taxon>
        <taxon>Metazoa</taxon>
        <taxon>Chordata</taxon>
        <taxon>Craniata</taxon>
        <taxon>Vertebrata</taxon>
        <taxon>Euteleostomi</taxon>
        <taxon>Mammalia</taxon>
        <taxon>Eutheria</taxon>
        <taxon>Euarchontoglires</taxon>
        <taxon>Glires</taxon>
        <taxon>Rodentia</taxon>
        <taxon>Myomorpha</taxon>
        <taxon>Muroidea</taxon>
        <taxon>Cricetidae</taxon>
        <taxon>Arvicolinae</taxon>
        <taxon>Myodes</taxon>
    </lineage>
</organism>
<protein>
    <recommendedName>
        <fullName evidence="15">Rho guanine nucleotide exchange factor 18</fullName>
    </recommendedName>
</protein>
<dbReference type="CDD" id="cd15794">
    <property type="entry name" value="PH_ARHGEF18"/>
    <property type="match status" value="1"/>
</dbReference>
<dbReference type="CDD" id="cd00160">
    <property type="entry name" value="RhoGEF"/>
    <property type="match status" value="1"/>
</dbReference>
<feature type="region of interest" description="Disordered" evidence="10">
    <location>
        <begin position="698"/>
        <end position="737"/>
    </location>
</feature>
<gene>
    <name evidence="13" type="ORF">U0070_013376</name>
</gene>
<evidence type="ECO:0000256" key="6">
    <source>
        <dbReference type="ARBA" id="ARBA00022771"/>
    </source>
</evidence>
<feature type="compositionally biased region" description="Pro residues" evidence="10">
    <location>
        <begin position="1061"/>
        <end position="1080"/>
    </location>
</feature>
<feature type="coiled-coil region" evidence="9">
    <location>
        <begin position="806"/>
        <end position="892"/>
    </location>
</feature>
<dbReference type="Pfam" id="PF00621">
    <property type="entry name" value="RhoGEF"/>
    <property type="match status" value="1"/>
</dbReference>
<dbReference type="GO" id="GO:0005737">
    <property type="term" value="C:cytoplasm"/>
    <property type="evidence" value="ECO:0007669"/>
    <property type="project" value="UniProtKB-SubCell"/>
</dbReference>
<sequence>MGTTHSKGGDRRGALPGRPELSFYSSFPRKWSENVFFDNELLTSKILSVLKPQAEPGFRTGNLRYPAHFLSTNSVFASVAASLKEHPRTTLLSDGSSPAPSRNVGMTVSQKGGPQPTASPAGSGVRLGAITGDMDEADTVFLKLKQSTDDSLSLTSSNAESVFIEDPYIASLRCEIESDAHEFEAESWSLSVDLAYAKKQKKEVVKRQDVLYELMQTEAHHVRTLKIMLKVYSRALQEELQFSGQAVNRLFLCADDLLEIHSHFLARLKERRQEFLEEGSDRNYVIQKIGDVLVQQFSGETGERMKEKYGVFCSGHNDAVSHYKLLLQQSKKFQNLIKKIGNFSIVRRLGVQECILLVTQRITKYPVLVERIIQNTEAGTEDHKDLSQALNLIKDIISQVDTKVSEYEKDQRLREITGKVDLKSSSKLKNGLTFRKEDMLRRQLHLEGTLCWKSTSGRLKDVLAVLLTDVLLLLQEKDQKYVFASVDSKPPIISLQKLIVREVANEEKAMFLISASMQGPEMYEIYTNSKEDRNTWMAHIRRAVESCPDKEEGPSIEPEERRMTEAFALRLRDFQERLSLRDQLIAQSLQEKQQIYLEMAELSGLDESAQCRGLFRGGGDPSETLRGEQILRSAMNEIEGIQSLICRRRLGSTSGQVEEGGVSAGLPRRAETFGGYDNVGSPSKNGSFKKKICNSDLGPQDWQGPASSPDSKSCDGNTPSGCEESPQAVEMPSTESSSCLPTVLESELVHRVQTLSQLLLSLQAVITQQDSYVEMQRVAILEREKQFRLQSTRGNLLLEQERQRNFEKQREERAGVEKLQSQLRQEQQRWERELARLQEREDEARQLRQQLDQERTELEQQRQAYQHDLERLREAQRAVDRERERLELLRRFKKQNTVPGALPPEVLAEAQPTSHPPSFNGDGLEGRLALAKAPGTQGSMLPSGTGPEYIERPEVARWNSITAESRSAKSDVPIQLLSATNQIQRQTAVQQQIPTKLAASTKGGKDKSSKSRGSQRGESSVSFDLKQQLLLNKLISKDDSSSRNRRSLSPILTTPHGSAPAPDPCFPAPSPVPSPAPAATPPEVFKSGGMPLPPASPASSLPTTPLTAKDEVGKEDVIFF</sequence>
<reference evidence="13 14" key="1">
    <citation type="journal article" date="2023" name="bioRxiv">
        <title>Conserved and derived expression patterns and positive selection on dental genes reveal complex evolutionary context of ever-growing rodent molars.</title>
        <authorList>
            <person name="Calamari Z.T."/>
            <person name="Song A."/>
            <person name="Cohen E."/>
            <person name="Akter M."/>
            <person name="Roy R.D."/>
            <person name="Hallikas O."/>
            <person name="Christensen M.M."/>
            <person name="Li P."/>
            <person name="Marangoni P."/>
            <person name="Jernvall J."/>
            <person name="Klein O.D."/>
        </authorList>
    </citation>
    <scope>NUCLEOTIDE SEQUENCE [LARGE SCALE GENOMIC DNA]</scope>
    <source>
        <strain evidence="13">V071</strain>
    </source>
</reference>
<keyword evidence="14" id="KW-1185">Reference proteome</keyword>
<keyword evidence="6" id="KW-0863">Zinc-finger</keyword>
<evidence type="ECO:0000256" key="1">
    <source>
        <dbReference type="ARBA" id="ARBA00004496"/>
    </source>
</evidence>
<dbReference type="FunFam" id="2.30.29.30:FF:000021">
    <property type="entry name" value="Rho guanine nucleotide exchange factor 2"/>
    <property type="match status" value="1"/>
</dbReference>
<evidence type="ECO:0000256" key="4">
    <source>
        <dbReference type="ARBA" id="ARBA00022658"/>
    </source>
</evidence>
<feature type="domain" description="PH" evidence="11">
    <location>
        <begin position="443"/>
        <end position="545"/>
    </location>
</feature>
<dbReference type="Proteomes" id="UP001488838">
    <property type="component" value="Unassembled WGS sequence"/>
</dbReference>
<evidence type="ECO:0000313" key="14">
    <source>
        <dbReference type="Proteomes" id="UP001488838"/>
    </source>
</evidence>
<dbReference type="InterPro" id="IPR001849">
    <property type="entry name" value="PH_domain"/>
</dbReference>
<dbReference type="PANTHER" id="PTHR47440:SF1">
    <property type="entry name" value="RHO_RAC GUANINE NUCLEOTIDE EXCHANGE FACTOR 18"/>
    <property type="match status" value="1"/>
</dbReference>
<feature type="compositionally biased region" description="Basic and acidic residues" evidence="10">
    <location>
        <begin position="1108"/>
        <end position="1120"/>
    </location>
</feature>
<keyword evidence="3" id="KW-0597">Phosphoprotein</keyword>
<dbReference type="InterPro" id="IPR037744">
    <property type="entry name" value="ARHGEF18_PH"/>
</dbReference>
<dbReference type="Gene3D" id="1.20.900.10">
    <property type="entry name" value="Dbl homology (DH) domain"/>
    <property type="match status" value="1"/>
</dbReference>
<keyword evidence="4" id="KW-0344">Guanine-nucleotide releasing factor</keyword>
<evidence type="ECO:0000256" key="7">
    <source>
        <dbReference type="ARBA" id="ARBA00022833"/>
    </source>
</evidence>
<evidence type="ECO:0000313" key="13">
    <source>
        <dbReference type="EMBL" id="KAK7800572.1"/>
    </source>
</evidence>
<dbReference type="InterPro" id="IPR000219">
    <property type="entry name" value="DH_dom"/>
</dbReference>
<dbReference type="EMBL" id="JBBHLL010000544">
    <property type="protein sequence ID" value="KAK7800572.1"/>
    <property type="molecule type" value="Genomic_DNA"/>
</dbReference>
<comment type="subcellular location">
    <subcellularLocation>
        <location evidence="1">Cytoplasm</location>
    </subcellularLocation>
</comment>
<evidence type="ECO:0000256" key="9">
    <source>
        <dbReference type="SAM" id="Coils"/>
    </source>
</evidence>
<dbReference type="InterPro" id="IPR011993">
    <property type="entry name" value="PH-like_dom_sf"/>
</dbReference>
<accession>A0AAW0HEL3</accession>
<dbReference type="Gene3D" id="2.30.29.30">
    <property type="entry name" value="Pleckstrin-homology domain (PH domain)/Phosphotyrosine-binding domain (PTB)"/>
    <property type="match status" value="1"/>
</dbReference>
<dbReference type="InterPro" id="IPR041020">
    <property type="entry name" value="PH_16"/>
</dbReference>
<dbReference type="PANTHER" id="PTHR47440">
    <property type="entry name" value="RIKEN CDNA A430078G23 GENE"/>
    <property type="match status" value="1"/>
</dbReference>
<feature type="region of interest" description="Disordered" evidence="10">
    <location>
        <begin position="88"/>
        <end position="123"/>
    </location>
</feature>
<keyword evidence="7" id="KW-0862">Zinc</keyword>
<evidence type="ECO:0000256" key="8">
    <source>
        <dbReference type="ARBA" id="ARBA00023054"/>
    </source>
</evidence>
<dbReference type="SUPFAM" id="SSF48065">
    <property type="entry name" value="DBL homology domain (DH-domain)"/>
    <property type="match status" value="1"/>
</dbReference>
<name>A0AAW0HEL3_MYOGA</name>
<dbReference type="SMART" id="SM00233">
    <property type="entry name" value="PH"/>
    <property type="match status" value="1"/>
</dbReference>
<dbReference type="SUPFAM" id="SSF50729">
    <property type="entry name" value="PH domain-like"/>
    <property type="match status" value="1"/>
</dbReference>
<dbReference type="GO" id="GO:0005085">
    <property type="term" value="F:guanyl-nucleotide exchange factor activity"/>
    <property type="evidence" value="ECO:0007669"/>
    <property type="project" value="UniProtKB-KW"/>
</dbReference>
<proteinExistence type="predicted"/>
<keyword evidence="5" id="KW-0479">Metal-binding</keyword>
<evidence type="ECO:0008006" key="15">
    <source>
        <dbReference type="Google" id="ProtNLM"/>
    </source>
</evidence>
<dbReference type="GO" id="GO:0008270">
    <property type="term" value="F:zinc ion binding"/>
    <property type="evidence" value="ECO:0007669"/>
    <property type="project" value="UniProtKB-KW"/>
</dbReference>
<feature type="region of interest" description="Disordered" evidence="10">
    <location>
        <begin position="655"/>
        <end position="682"/>
    </location>
</feature>
<evidence type="ECO:0000256" key="3">
    <source>
        <dbReference type="ARBA" id="ARBA00022553"/>
    </source>
</evidence>
<feature type="region of interest" description="Disordered" evidence="10">
    <location>
        <begin position="987"/>
        <end position="1021"/>
    </location>
</feature>